<gene>
    <name evidence="1" type="ORF">Bca52824_026899</name>
</gene>
<organism evidence="1 2">
    <name type="scientific">Brassica carinata</name>
    <name type="common">Ethiopian mustard</name>
    <name type="synonym">Abyssinian cabbage</name>
    <dbReference type="NCBI Taxonomy" id="52824"/>
    <lineage>
        <taxon>Eukaryota</taxon>
        <taxon>Viridiplantae</taxon>
        <taxon>Streptophyta</taxon>
        <taxon>Embryophyta</taxon>
        <taxon>Tracheophyta</taxon>
        <taxon>Spermatophyta</taxon>
        <taxon>Magnoliopsida</taxon>
        <taxon>eudicotyledons</taxon>
        <taxon>Gunneridae</taxon>
        <taxon>Pentapetalae</taxon>
        <taxon>rosids</taxon>
        <taxon>malvids</taxon>
        <taxon>Brassicales</taxon>
        <taxon>Brassicaceae</taxon>
        <taxon>Brassiceae</taxon>
        <taxon>Brassica</taxon>
    </lineage>
</organism>
<accession>A0A8X7SIJ0</accession>
<comment type="caution">
    <text evidence="1">The sequence shown here is derived from an EMBL/GenBank/DDBJ whole genome shotgun (WGS) entry which is preliminary data.</text>
</comment>
<proteinExistence type="predicted"/>
<dbReference type="AlphaFoldDB" id="A0A8X7SIJ0"/>
<reference evidence="1 2" key="1">
    <citation type="submission" date="2020-02" db="EMBL/GenBank/DDBJ databases">
        <authorList>
            <person name="Ma Q."/>
            <person name="Huang Y."/>
            <person name="Song X."/>
            <person name="Pei D."/>
        </authorList>
    </citation>
    <scope>NUCLEOTIDE SEQUENCE [LARGE SCALE GENOMIC DNA]</scope>
    <source>
        <strain evidence="1">Sxm20200214</strain>
        <tissue evidence="1">Leaf</tissue>
    </source>
</reference>
<evidence type="ECO:0000313" key="1">
    <source>
        <dbReference type="EMBL" id="KAG2307151.1"/>
    </source>
</evidence>
<sequence length="90" mass="10812">MTSTRSLPLNEVEFEDWFEEKEPMTSTRSLPLNEVEFEDWFEEKVRNSPNMAGMDPRLYKLCAKAQYDYLKYWENKKPYLSYLLAMGKRG</sequence>
<dbReference type="Proteomes" id="UP000886595">
    <property type="component" value="Unassembled WGS sequence"/>
</dbReference>
<evidence type="ECO:0000313" key="2">
    <source>
        <dbReference type="Proteomes" id="UP000886595"/>
    </source>
</evidence>
<dbReference type="EMBL" id="JAAMPC010000006">
    <property type="protein sequence ID" value="KAG2307151.1"/>
    <property type="molecule type" value="Genomic_DNA"/>
</dbReference>
<protein>
    <submittedName>
        <fullName evidence="1">Uncharacterized protein</fullName>
    </submittedName>
</protein>
<keyword evidence="2" id="KW-1185">Reference proteome</keyword>
<name>A0A8X7SIJ0_BRACI</name>